<dbReference type="PANTHER" id="PTHR43280:SF2">
    <property type="entry name" value="HTH-TYPE TRANSCRIPTIONAL REGULATOR EXSA"/>
    <property type="match status" value="1"/>
</dbReference>
<dbReference type="CDD" id="cd02208">
    <property type="entry name" value="cupin_RmlC-like"/>
    <property type="match status" value="1"/>
</dbReference>
<dbReference type="Pfam" id="PF02311">
    <property type="entry name" value="AraC_binding"/>
    <property type="match status" value="1"/>
</dbReference>
<dbReference type="InterPro" id="IPR020449">
    <property type="entry name" value="Tscrpt_reg_AraC-type_HTH"/>
</dbReference>
<dbReference type="Gene3D" id="2.60.120.10">
    <property type="entry name" value="Jelly Rolls"/>
    <property type="match status" value="1"/>
</dbReference>
<evidence type="ECO:0000256" key="2">
    <source>
        <dbReference type="ARBA" id="ARBA00023125"/>
    </source>
</evidence>
<dbReference type="InterPro" id="IPR003313">
    <property type="entry name" value="AraC-bd"/>
</dbReference>
<reference evidence="5 6" key="1">
    <citation type="journal article" date="2007" name="Int. J. Syst. Evol. Microbiol.">
        <title>Paenibacillus ginsengarvi sp. nov., isolated from soil from ginseng cultivation.</title>
        <authorList>
            <person name="Yoon M.H."/>
            <person name="Ten L.N."/>
            <person name="Im W.T."/>
        </authorList>
    </citation>
    <scope>NUCLEOTIDE SEQUENCE [LARGE SCALE GENOMIC DNA]</scope>
    <source>
        <strain evidence="5 6">KCTC 13059</strain>
    </source>
</reference>
<keyword evidence="6" id="KW-1185">Reference proteome</keyword>
<dbReference type="PRINTS" id="PR00032">
    <property type="entry name" value="HTHARAC"/>
</dbReference>
<dbReference type="InterPro" id="IPR018060">
    <property type="entry name" value="HTH_AraC"/>
</dbReference>
<dbReference type="AlphaFoldDB" id="A0A3B0BEB3"/>
<dbReference type="InterPro" id="IPR011051">
    <property type="entry name" value="RmlC_Cupin_sf"/>
</dbReference>
<evidence type="ECO:0000313" key="5">
    <source>
        <dbReference type="EMBL" id="RKN70664.1"/>
    </source>
</evidence>
<evidence type="ECO:0000313" key="6">
    <source>
        <dbReference type="Proteomes" id="UP000282311"/>
    </source>
</evidence>
<dbReference type="Gene3D" id="1.10.10.60">
    <property type="entry name" value="Homeodomain-like"/>
    <property type="match status" value="2"/>
</dbReference>
<comment type="caution">
    <text evidence="5">The sequence shown here is derived from an EMBL/GenBank/DDBJ whole genome shotgun (WGS) entry which is preliminary data.</text>
</comment>
<organism evidence="5 6">
    <name type="scientific">Paenibacillus ginsengarvi</name>
    <dbReference type="NCBI Taxonomy" id="400777"/>
    <lineage>
        <taxon>Bacteria</taxon>
        <taxon>Bacillati</taxon>
        <taxon>Bacillota</taxon>
        <taxon>Bacilli</taxon>
        <taxon>Bacillales</taxon>
        <taxon>Paenibacillaceae</taxon>
        <taxon>Paenibacillus</taxon>
    </lineage>
</organism>
<dbReference type="InterPro" id="IPR009057">
    <property type="entry name" value="Homeodomain-like_sf"/>
</dbReference>
<dbReference type="PROSITE" id="PS00041">
    <property type="entry name" value="HTH_ARAC_FAMILY_1"/>
    <property type="match status" value="1"/>
</dbReference>
<keyword evidence="3" id="KW-0804">Transcription</keyword>
<dbReference type="EMBL" id="RBAH01000030">
    <property type="protein sequence ID" value="RKN70664.1"/>
    <property type="molecule type" value="Genomic_DNA"/>
</dbReference>
<proteinExistence type="predicted"/>
<evidence type="ECO:0000256" key="3">
    <source>
        <dbReference type="ARBA" id="ARBA00023163"/>
    </source>
</evidence>
<dbReference type="PANTHER" id="PTHR43280">
    <property type="entry name" value="ARAC-FAMILY TRANSCRIPTIONAL REGULATOR"/>
    <property type="match status" value="1"/>
</dbReference>
<evidence type="ECO:0000259" key="4">
    <source>
        <dbReference type="PROSITE" id="PS01124"/>
    </source>
</evidence>
<dbReference type="GO" id="GO:0043565">
    <property type="term" value="F:sequence-specific DNA binding"/>
    <property type="evidence" value="ECO:0007669"/>
    <property type="project" value="InterPro"/>
</dbReference>
<gene>
    <name evidence="5" type="ORF">D7M11_29945</name>
</gene>
<dbReference type="SMART" id="SM00342">
    <property type="entry name" value="HTH_ARAC"/>
    <property type="match status" value="1"/>
</dbReference>
<dbReference type="Pfam" id="PF12833">
    <property type="entry name" value="HTH_18"/>
    <property type="match status" value="1"/>
</dbReference>
<evidence type="ECO:0000256" key="1">
    <source>
        <dbReference type="ARBA" id="ARBA00023015"/>
    </source>
</evidence>
<dbReference type="SUPFAM" id="SSF46689">
    <property type="entry name" value="Homeodomain-like"/>
    <property type="match status" value="2"/>
</dbReference>
<dbReference type="PROSITE" id="PS01124">
    <property type="entry name" value="HTH_ARAC_FAMILY_2"/>
    <property type="match status" value="1"/>
</dbReference>
<protein>
    <submittedName>
        <fullName evidence="5">AraC family transcriptional regulator</fullName>
    </submittedName>
</protein>
<accession>A0A3B0BEB3</accession>
<dbReference type="GO" id="GO:0003700">
    <property type="term" value="F:DNA-binding transcription factor activity"/>
    <property type="evidence" value="ECO:0007669"/>
    <property type="project" value="InterPro"/>
</dbReference>
<name>A0A3B0BEB3_9BACL</name>
<keyword evidence="2" id="KW-0238">DNA-binding</keyword>
<dbReference type="InterPro" id="IPR014710">
    <property type="entry name" value="RmlC-like_jellyroll"/>
</dbReference>
<dbReference type="Proteomes" id="UP000282311">
    <property type="component" value="Unassembled WGS sequence"/>
</dbReference>
<sequence>MRMAQPELLDHPAVGKRFPFRVTDVSIQFDGHLVKPHWHDHIELVKVVKGRVLVTLDQDQFEAGEEDIVFINSRQIHSIRSLTDRQDRINGIIFDKFFVTNFLEGFDSMHACHLFVSAGACSGRLSISPGDPIWSDLNEGMEAAKHEFNGKRLCYEMAIKSSIYRILTAVIRSYWQPGAPIAGAIAGRNEHKLSLIRPALNYIEEHIAEPVSVDVLCKASNVSPNYLSRLFKEVVGVTITRYLTSTRIHLAKRMLAGRELTVTEIAERSGFCNIHYFGKKFKEETGFSPSEFRSNVKKLEL</sequence>
<dbReference type="SUPFAM" id="SSF51182">
    <property type="entry name" value="RmlC-like cupins"/>
    <property type="match status" value="1"/>
</dbReference>
<keyword evidence="1" id="KW-0805">Transcription regulation</keyword>
<feature type="domain" description="HTH araC/xylS-type" evidence="4">
    <location>
        <begin position="197"/>
        <end position="295"/>
    </location>
</feature>
<dbReference type="InterPro" id="IPR018062">
    <property type="entry name" value="HTH_AraC-typ_CS"/>
</dbReference>